<dbReference type="InterPro" id="IPR036900">
    <property type="entry name" value="A-D-PHexomutase_C_sf"/>
</dbReference>
<dbReference type="InterPro" id="IPR005844">
    <property type="entry name" value="A-D-PHexomutase_a/b/a-I"/>
</dbReference>
<evidence type="ECO:0000256" key="4">
    <source>
        <dbReference type="ARBA" id="ARBA00022723"/>
    </source>
</evidence>
<dbReference type="Pfam" id="PF02880">
    <property type="entry name" value="PGM_PMM_III"/>
    <property type="match status" value="1"/>
</dbReference>
<dbReference type="CDD" id="cd03089">
    <property type="entry name" value="PMM_PGM"/>
    <property type="match status" value="1"/>
</dbReference>
<keyword evidence="12" id="KW-1185">Reference proteome</keyword>
<evidence type="ECO:0000259" key="8">
    <source>
        <dbReference type="Pfam" id="PF02878"/>
    </source>
</evidence>
<evidence type="ECO:0000259" key="7">
    <source>
        <dbReference type="Pfam" id="PF00408"/>
    </source>
</evidence>
<reference evidence="11 12" key="1">
    <citation type="submission" date="2019-09" db="EMBL/GenBank/DDBJ databases">
        <title>Isolation and identification of active actinomycetes.</title>
        <authorList>
            <person name="Yu Z."/>
            <person name="Han C."/>
            <person name="Yu B."/>
        </authorList>
    </citation>
    <scope>NUCLEOTIDE SEQUENCE [LARGE SCALE GENOMIC DNA]</scope>
    <source>
        <strain evidence="11 12">NEAU-H2</strain>
    </source>
</reference>
<keyword evidence="4" id="KW-0479">Metal-binding</keyword>
<accession>A0A7J5DMR2</accession>
<dbReference type="Gene3D" id="3.30.310.50">
    <property type="entry name" value="Alpha-D-phosphohexomutase, C-terminal domain"/>
    <property type="match status" value="1"/>
</dbReference>
<feature type="domain" description="Alpha-D-phosphohexomutase alpha/beta/alpha" evidence="9">
    <location>
        <begin position="158"/>
        <end position="256"/>
    </location>
</feature>
<keyword evidence="6" id="KW-0413">Isomerase</keyword>
<evidence type="ECO:0000256" key="1">
    <source>
        <dbReference type="ARBA" id="ARBA00001946"/>
    </source>
</evidence>
<dbReference type="InterPro" id="IPR016055">
    <property type="entry name" value="A-D-PHexomutase_a/b/a-I/II/III"/>
</dbReference>
<protein>
    <submittedName>
        <fullName evidence="11">Phosphomannomutase/phosphoglucomutase</fullName>
    </submittedName>
</protein>
<feature type="domain" description="Alpha-D-phosphohexomutase alpha/beta/alpha" evidence="10">
    <location>
        <begin position="264"/>
        <end position="368"/>
    </location>
</feature>
<dbReference type="Pfam" id="PF00408">
    <property type="entry name" value="PGM_PMM_IV"/>
    <property type="match status" value="1"/>
</dbReference>
<dbReference type="Proteomes" id="UP000442990">
    <property type="component" value="Unassembled WGS sequence"/>
</dbReference>
<comment type="similarity">
    <text evidence="2">Belongs to the phosphohexose mutase family.</text>
</comment>
<evidence type="ECO:0000259" key="9">
    <source>
        <dbReference type="Pfam" id="PF02879"/>
    </source>
</evidence>
<gene>
    <name evidence="11" type="primary">manB</name>
    <name evidence="11" type="ORF">F8144_05485</name>
</gene>
<evidence type="ECO:0000259" key="10">
    <source>
        <dbReference type="Pfam" id="PF02880"/>
    </source>
</evidence>
<dbReference type="InterPro" id="IPR005846">
    <property type="entry name" value="A-D-PHexomutase_a/b/a-III"/>
</dbReference>
<dbReference type="SUPFAM" id="SSF55957">
    <property type="entry name" value="Phosphoglucomutase, C-terminal domain"/>
    <property type="match status" value="1"/>
</dbReference>
<name>A0A7J5DMR2_9ACTN</name>
<dbReference type="InterPro" id="IPR005843">
    <property type="entry name" value="A-D-PHexomutase_C"/>
</dbReference>
<dbReference type="AlphaFoldDB" id="A0A7J5DMR2"/>
<dbReference type="InterPro" id="IPR005841">
    <property type="entry name" value="Alpha-D-phosphohexomutase_SF"/>
</dbReference>
<comment type="caution">
    <text evidence="11">The sequence shown here is derived from an EMBL/GenBank/DDBJ whole genome shotgun (WGS) entry which is preliminary data.</text>
</comment>
<dbReference type="Pfam" id="PF02878">
    <property type="entry name" value="PGM_PMM_I"/>
    <property type="match status" value="1"/>
</dbReference>
<sequence>MHPCHPIKAYDIRGHVDDVTPELARTVGEAFAYLAKAEKIVVAHDMRPTSPVLADAFTAGVSTTGTDVIALGLASTDQLYFASGTLHLPAAMITASHNPASDNGIKLVGPGASPIAQDTGLEDIHTYLHTGRLPGQSHPAQAPASAGHVYSADLHQAYTSYLRGLVELDGIRPLKVAIDAGNGMAGHVLPDLLEGLPLDIVPLYFELDGTFPHHDADPMNPANLTDLQAAVVGSGADLGIAFDGDADRCFILDERGAPIPPCALLAWMATRLLARKPDSTVVHDLLTSAGTIEAITEAGGTPVRSRVGHAFVKLAMEAHGAALGGEASGHYYFGDFWHADSGPLAALHVLNAVGHSVQPVSQATAPFRRYASSGEVNTRVTDAPAVIRAVEEAFEERGFIDRLDGLSVSLGSGCWFNLRPSNVDPVVRLTAEAPTDQAMSELRDEILELIAGADGATAYVPGLSE</sequence>
<evidence type="ECO:0000256" key="6">
    <source>
        <dbReference type="ARBA" id="ARBA00023235"/>
    </source>
</evidence>
<feature type="domain" description="Alpha-D-phosphohexomutase C-terminal" evidence="7">
    <location>
        <begin position="375"/>
        <end position="448"/>
    </location>
</feature>
<dbReference type="SUPFAM" id="SSF53738">
    <property type="entry name" value="Phosphoglucomutase, first 3 domains"/>
    <property type="match status" value="3"/>
</dbReference>
<dbReference type="GO" id="GO:0005975">
    <property type="term" value="P:carbohydrate metabolic process"/>
    <property type="evidence" value="ECO:0007669"/>
    <property type="project" value="InterPro"/>
</dbReference>
<dbReference type="GO" id="GO:0046872">
    <property type="term" value="F:metal ion binding"/>
    <property type="evidence" value="ECO:0007669"/>
    <property type="project" value="UniProtKB-KW"/>
</dbReference>
<evidence type="ECO:0000256" key="2">
    <source>
        <dbReference type="ARBA" id="ARBA00010231"/>
    </source>
</evidence>
<dbReference type="Pfam" id="PF02879">
    <property type="entry name" value="PGM_PMM_II"/>
    <property type="match status" value="1"/>
</dbReference>
<evidence type="ECO:0000313" key="11">
    <source>
        <dbReference type="EMBL" id="KAB1989988.1"/>
    </source>
</evidence>
<evidence type="ECO:0000256" key="5">
    <source>
        <dbReference type="ARBA" id="ARBA00022842"/>
    </source>
</evidence>
<feature type="domain" description="Alpha-D-phosphohexomutase alpha/beta/alpha" evidence="8">
    <location>
        <begin position="8"/>
        <end position="124"/>
    </location>
</feature>
<dbReference type="GO" id="GO:0016868">
    <property type="term" value="F:intramolecular phosphotransferase activity"/>
    <property type="evidence" value="ECO:0007669"/>
    <property type="project" value="InterPro"/>
</dbReference>
<organism evidence="11 12">
    <name type="scientific">Streptomyces triticiradicis</name>
    <dbReference type="NCBI Taxonomy" id="2651189"/>
    <lineage>
        <taxon>Bacteria</taxon>
        <taxon>Bacillati</taxon>
        <taxon>Actinomycetota</taxon>
        <taxon>Actinomycetes</taxon>
        <taxon>Kitasatosporales</taxon>
        <taxon>Streptomycetaceae</taxon>
        <taxon>Streptomyces</taxon>
    </lineage>
</organism>
<dbReference type="PANTHER" id="PTHR43771">
    <property type="entry name" value="PHOSPHOMANNOMUTASE"/>
    <property type="match status" value="1"/>
</dbReference>
<proteinExistence type="inferred from homology"/>
<dbReference type="EMBL" id="WBKG01000003">
    <property type="protein sequence ID" value="KAB1989988.1"/>
    <property type="molecule type" value="Genomic_DNA"/>
</dbReference>
<dbReference type="InterPro" id="IPR005845">
    <property type="entry name" value="A-D-PHexomutase_a/b/a-II"/>
</dbReference>
<dbReference type="Gene3D" id="3.40.120.10">
    <property type="entry name" value="Alpha-D-Glucose-1,6-Bisphosphate, subunit A, domain 3"/>
    <property type="match status" value="3"/>
</dbReference>
<comment type="cofactor">
    <cofactor evidence="1">
        <name>Mg(2+)</name>
        <dbReference type="ChEBI" id="CHEBI:18420"/>
    </cofactor>
</comment>
<dbReference type="PRINTS" id="PR00509">
    <property type="entry name" value="PGMPMM"/>
</dbReference>
<evidence type="ECO:0000313" key="12">
    <source>
        <dbReference type="Proteomes" id="UP000442990"/>
    </source>
</evidence>
<evidence type="ECO:0000256" key="3">
    <source>
        <dbReference type="ARBA" id="ARBA00022553"/>
    </source>
</evidence>
<dbReference type="PANTHER" id="PTHR43771:SF1">
    <property type="entry name" value="PHOSPHOMANNOMUTASE"/>
    <property type="match status" value="1"/>
</dbReference>
<keyword evidence="5" id="KW-0460">Magnesium</keyword>
<keyword evidence="3" id="KW-0597">Phosphoprotein</keyword>